<comment type="caution">
    <text evidence="3">The sequence shown here is derived from an EMBL/GenBank/DDBJ whole genome shotgun (WGS) entry which is preliminary data.</text>
</comment>
<dbReference type="SUPFAM" id="SSF81383">
    <property type="entry name" value="F-box domain"/>
    <property type="match status" value="1"/>
</dbReference>
<gene>
    <name evidence="3" type="ORF">GGX14DRAFT_574086</name>
</gene>
<protein>
    <recommendedName>
        <fullName evidence="2">F-box domain-containing protein</fullName>
    </recommendedName>
</protein>
<dbReference type="InterPro" id="IPR036047">
    <property type="entry name" value="F-box-like_dom_sf"/>
</dbReference>
<feature type="region of interest" description="Disordered" evidence="1">
    <location>
        <begin position="149"/>
        <end position="178"/>
    </location>
</feature>
<dbReference type="EMBL" id="JARJCW010000077">
    <property type="protein sequence ID" value="KAJ7197610.1"/>
    <property type="molecule type" value="Genomic_DNA"/>
</dbReference>
<organism evidence="3 4">
    <name type="scientific">Mycena pura</name>
    <dbReference type="NCBI Taxonomy" id="153505"/>
    <lineage>
        <taxon>Eukaryota</taxon>
        <taxon>Fungi</taxon>
        <taxon>Dikarya</taxon>
        <taxon>Basidiomycota</taxon>
        <taxon>Agaricomycotina</taxon>
        <taxon>Agaricomycetes</taxon>
        <taxon>Agaricomycetidae</taxon>
        <taxon>Agaricales</taxon>
        <taxon>Marasmiineae</taxon>
        <taxon>Mycenaceae</taxon>
        <taxon>Mycena</taxon>
    </lineage>
</organism>
<dbReference type="InterPro" id="IPR001810">
    <property type="entry name" value="F-box_dom"/>
</dbReference>
<evidence type="ECO:0000256" key="1">
    <source>
        <dbReference type="SAM" id="MobiDB-lite"/>
    </source>
</evidence>
<dbReference type="Gene3D" id="1.20.1280.50">
    <property type="match status" value="1"/>
</dbReference>
<reference evidence="3" key="1">
    <citation type="submission" date="2023-03" db="EMBL/GenBank/DDBJ databases">
        <title>Massive genome expansion in bonnet fungi (Mycena s.s.) driven by repeated elements and novel gene families across ecological guilds.</title>
        <authorList>
            <consortium name="Lawrence Berkeley National Laboratory"/>
            <person name="Harder C.B."/>
            <person name="Miyauchi S."/>
            <person name="Viragh M."/>
            <person name="Kuo A."/>
            <person name="Thoen E."/>
            <person name="Andreopoulos B."/>
            <person name="Lu D."/>
            <person name="Skrede I."/>
            <person name="Drula E."/>
            <person name="Henrissat B."/>
            <person name="Morin E."/>
            <person name="Kohler A."/>
            <person name="Barry K."/>
            <person name="LaButti K."/>
            <person name="Morin E."/>
            <person name="Salamov A."/>
            <person name="Lipzen A."/>
            <person name="Mereny Z."/>
            <person name="Hegedus B."/>
            <person name="Baldrian P."/>
            <person name="Stursova M."/>
            <person name="Weitz H."/>
            <person name="Taylor A."/>
            <person name="Grigoriev I.V."/>
            <person name="Nagy L.G."/>
            <person name="Martin F."/>
            <person name="Kauserud H."/>
        </authorList>
    </citation>
    <scope>NUCLEOTIDE SEQUENCE</scope>
    <source>
        <strain evidence="3">9144</strain>
    </source>
</reference>
<sequence length="845" mass="93739">MTCIIGSVVGMARAVPGVSLAQQQGGFFPRRSSPYRFSAFRRLGRHAARSLPSAVSSATPPASRTSSIATVRVVPPLPPSRTEETSSSRPADRRRPPYRLSTPPSVVAHGAAPSFPLRPFPTLLSRPAAVSSSTSARFAYLKHFRRARRPASPPIGSPSEETSPPPPPHRRVVPPIRRRPGVEPSLSLLLFAIKPCSMLRAHCYRSLHQSCPSIVVGVGAHRHRPKAWSSLSSTTISAYLGRSTPRYATTGLKATPGLVLAPCASPPPIPTRPPTPPSTPLFVSSSVEPEPEPPPSVRSTKLIWSLSTCCRMSPQEPAMGPSPNRVEIYFDDLKHLESYLFAISFVRTIEAESSIDIFSCNIERAHNSLTSNDSYLEVLFAELAAVRSVLQSNSPFNRLPTELVSEIFTLFVMSSRDEPRTSLFRVMRVCSRWRAIAVTTPVLWRSPSFVLGPTFCRNTNPDASIHQIVSWIARAKSTAVTVSLTVPDHEYLAAQFFDGSQFTPACFRHVGSLSLSSPQSQLLRLLGRGSNGCTTSDVYSFNTLSLTMPTLDMRRWPGSISLRRRAPSLRDLEIKAEETLSITSESTFLAGFPWDHLTTLRLQMVLSSSVWIPLFTQCVRLQSGSFIVSADRAKYPRSPVILPELLSLRVSFRHRLDSRFFDHLIFPAIQNLHIAGFLDVNAHGLLLPQSTKLRVLILDVVDLPRMLLRQIVQAHKGLNKINVYVDDCTSNHCEVIFQAREEGHLQRLRSFTATTPMTSGPRDNEVLTSKVITWAKQATCANWVFFLFAPAEYLTDVECALRRETGLKTSQIFNPEVDNFDDPYDIFPFSRQLCLQAKISDRSLV</sequence>
<name>A0AAD6Y7A6_9AGAR</name>
<evidence type="ECO:0000259" key="2">
    <source>
        <dbReference type="Pfam" id="PF12937"/>
    </source>
</evidence>
<proteinExistence type="predicted"/>
<feature type="compositionally biased region" description="Pro residues" evidence="1">
    <location>
        <begin position="265"/>
        <end position="279"/>
    </location>
</feature>
<feature type="domain" description="F-box" evidence="2">
    <location>
        <begin position="396"/>
        <end position="449"/>
    </location>
</feature>
<feature type="region of interest" description="Disordered" evidence="1">
    <location>
        <begin position="50"/>
        <end position="105"/>
    </location>
</feature>
<dbReference type="AlphaFoldDB" id="A0AAD6Y7A6"/>
<feature type="region of interest" description="Disordered" evidence="1">
    <location>
        <begin position="265"/>
        <end position="298"/>
    </location>
</feature>
<evidence type="ECO:0000313" key="4">
    <source>
        <dbReference type="Proteomes" id="UP001219525"/>
    </source>
</evidence>
<feature type="compositionally biased region" description="Basic residues" evidence="1">
    <location>
        <begin position="168"/>
        <end position="178"/>
    </location>
</feature>
<evidence type="ECO:0000313" key="3">
    <source>
        <dbReference type="EMBL" id="KAJ7197610.1"/>
    </source>
</evidence>
<dbReference type="Proteomes" id="UP001219525">
    <property type="component" value="Unassembled WGS sequence"/>
</dbReference>
<feature type="compositionally biased region" description="Basic and acidic residues" evidence="1">
    <location>
        <begin position="81"/>
        <end position="95"/>
    </location>
</feature>
<keyword evidence="4" id="KW-1185">Reference proteome</keyword>
<feature type="compositionally biased region" description="Low complexity" evidence="1">
    <location>
        <begin position="50"/>
        <end position="70"/>
    </location>
</feature>
<dbReference type="Pfam" id="PF12937">
    <property type="entry name" value="F-box-like"/>
    <property type="match status" value="1"/>
</dbReference>
<accession>A0AAD6Y7A6</accession>